<dbReference type="EMBL" id="JAJSOF020000003">
    <property type="protein sequence ID" value="KAJ4449491.1"/>
    <property type="molecule type" value="Genomic_DNA"/>
</dbReference>
<evidence type="ECO:0000313" key="2">
    <source>
        <dbReference type="Proteomes" id="UP001148838"/>
    </source>
</evidence>
<protein>
    <submittedName>
        <fullName evidence="1">Uncharacterized protein</fullName>
    </submittedName>
</protein>
<reference evidence="1 2" key="1">
    <citation type="journal article" date="2022" name="Allergy">
        <title>Genome assembly and annotation of Periplaneta americana reveal a comprehensive cockroach allergen profile.</title>
        <authorList>
            <person name="Wang L."/>
            <person name="Xiong Q."/>
            <person name="Saelim N."/>
            <person name="Wang L."/>
            <person name="Nong W."/>
            <person name="Wan A.T."/>
            <person name="Shi M."/>
            <person name="Liu X."/>
            <person name="Cao Q."/>
            <person name="Hui J.H.L."/>
            <person name="Sookrung N."/>
            <person name="Leung T.F."/>
            <person name="Tungtrongchitr A."/>
            <person name="Tsui S.K.W."/>
        </authorList>
    </citation>
    <scope>NUCLEOTIDE SEQUENCE [LARGE SCALE GENOMIC DNA]</scope>
    <source>
        <strain evidence="1">PWHHKU_190912</strain>
    </source>
</reference>
<dbReference type="Proteomes" id="UP001148838">
    <property type="component" value="Unassembled WGS sequence"/>
</dbReference>
<sequence>LSPVGDTTDVETILQFCPDSCQRILGYHCFVMRRLRSFRFCDMEVTGTKSLVYLHRKKSWVESGDRGGQSDIGELYHAWPIQRSGRPALLTY</sequence>
<comment type="caution">
    <text evidence="1">The sequence shown here is derived from an EMBL/GenBank/DDBJ whole genome shotgun (WGS) entry which is preliminary data.</text>
</comment>
<organism evidence="1 2">
    <name type="scientific">Periplaneta americana</name>
    <name type="common">American cockroach</name>
    <name type="synonym">Blatta americana</name>
    <dbReference type="NCBI Taxonomy" id="6978"/>
    <lineage>
        <taxon>Eukaryota</taxon>
        <taxon>Metazoa</taxon>
        <taxon>Ecdysozoa</taxon>
        <taxon>Arthropoda</taxon>
        <taxon>Hexapoda</taxon>
        <taxon>Insecta</taxon>
        <taxon>Pterygota</taxon>
        <taxon>Neoptera</taxon>
        <taxon>Polyneoptera</taxon>
        <taxon>Dictyoptera</taxon>
        <taxon>Blattodea</taxon>
        <taxon>Blattoidea</taxon>
        <taxon>Blattidae</taxon>
        <taxon>Blattinae</taxon>
        <taxon>Periplaneta</taxon>
    </lineage>
</organism>
<feature type="non-terminal residue" evidence="1">
    <location>
        <position position="1"/>
    </location>
</feature>
<name>A0ABQ8TUF6_PERAM</name>
<accession>A0ABQ8TUF6</accession>
<evidence type="ECO:0000313" key="1">
    <source>
        <dbReference type="EMBL" id="KAJ4449491.1"/>
    </source>
</evidence>
<proteinExistence type="predicted"/>
<keyword evidence="2" id="KW-1185">Reference proteome</keyword>
<gene>
    <name evidence="1" type="ORF">ANN_00891</name>
</gene>